<feature type="region of interest" description="Disordered" evidence="1">
    <location>
        <begin position="384"/>
        <end position="447"/>
    </location>
</feature>
<feature type="region of interest" description="Disordered" evidence="1">
    <location>
        <begin position="95"/>
        <end position="128"/>
    </location>
</feature>
<reference evidence="2" key="1">
    <citation type="submission" date="2019-11" db="UniProtKB">
        <authorList>
            <consortium name="WormBaseParasite"/>
        </authorList>
    </citation>
    <scope>IDENTIFICATION</scope>
</reference>
<organism evidence="2">
    <name type="scientific">Mesocestoides corti</name>
    <name type="common">Flatworm</name>
    <dbReference type="NCBI Taxonomy" id="53468"/>
    <lineage>
        <taxon>Eukaryota</taxon>
        <taxon>Metazoa</taxon>
        <taxon>Spiralia</taxon>
        <taxon>Lophotrochozoa</taxon>
        <taxon>Platyhelminthes</taxon>
        <taxon>Cestoda</taxon>
        <taxon>Eucestoda</taxon>
        <taxon>Cyclophyllidea</taxon>
        <taxon>Mesocestoididae</taxon>
        <taxon>Mesocestoides</taxon>
    </lineage>
</organism>
<feature type="compositionally biased region" description="Low complexity" evidence="1">
    <location>
        <begin position="390"/>
        <end position="404"/>
    </location>
</feature>
<accession>A0A5K3FGV9</accession>
<proteinExistence type="predicted"/>
<name>A0A5K3FGV9_MESCO</name>
<feature type="compositionally biased region" description="Polar residues" evidence="1">
    <location>
        <begin position="430"/>
        <end position="443"/>
    </location>
</feature>
<evidence type="ECO:0000313" key="2">
    <source>
        <dbReference type="WBParaSite" id="MCU_008356-RA"/>
    </source>
</evidence>
<dbReference type="AlphaFoldDB" id="A0A5K3FGV9"/>
<sequence length="466" mass="52541">MSRKAQETYEVDYSFFEEISEENERNAKVMKKTPSTHINHLRTEQGDYQLESHGLDSTEETPCEVIQSNAPESNINSLHDSIDRSYLPSDYSVVESTVPDEEDDKNYTTTAVSSKCERDSTDPQDCQTSVPSNNGLELFQSTAVVSQFDTLSIHQPPEATPSAGMPSTKDLRALRRLPNSVSKQRYSTSSSVFGNKRGDFDITPDQVNVEDLRAALQQLSRDARFRSIRPPWRDPNSQALPSDDTACVEEMLREYNLLTSASKKYGKAGLATPQLVVRRPYHTTLNRWRQQERIQMENFYMANRLKNVQPSPEISREELLKRHKEYFITPLTARSLTSLASTDHMDFEFGSHRSRNSSCCSTLSRPFSANPVKLLRPVTARRREFTQEASARSSRPLTSSSVSRTKSRKPKSASSVKPPTKGGDRPPPTCNCTSKHPNHSPQASELIDSLNSVRKALYIERANGKL</sequence>
<dbReference type="WBParaSite" id="MCU_008356-RA">
    <property type="protein sequence ID" value="MCU_008356-RA"/>
    <property type="gene ID" value="MCU_008356"/>
</dbReference>
<protein>
    <submittedName>
        <fullName evidence="2">SLBP_RNA_bind domain-containing protein</fullName>
    </submittedName>
</protein>
<evidence type="ECO:0000256" key="1">
    <source>
        <dbReference type="SAM" id="MobiDB-lite"/>
    </source>
</evidence>